<protein>
    <submittedName>
        <fullName evidence="2">Polysaccharide pyruvyl transferase family protein</fullName>
    </submittedName>
</protein>
<dbReference type="GO" id="GO:0016740">
    <property type="term" value="F:transferase activity"/>
    <property type="evidence" value="ECO:0007669"/>
    <property type="project" value="UniProtKB-KW"/>
</dbReference>
<reference evidence="3" key="1">
    <citation type="journal article" date="2021" name="Syst. Appl. Microbiol.">
        <title>Roseomonas hellenica sp. nov., isolated from roots of wild-growing Alkanna tinctoria.</title>
        <authorList>
            <person name="Rat A."/>
            <person name="Naranjo H.D."/>
            <person name="Lebbe L."/>
            <person name="Cnockaert M."/>
            <person name="Krigas N."/>
            <person name="Grigoriadou K."/>
            <person name="Maloupa E."/>
            <person name="Willems A."/>
        </authorList>
    </citation>
    <scope>NUCLEOTIDE SEQUENCE [LARGE SCALE GENOMIC DNA]</scope>
    <source>
        <strain evidence="3">LMG 31159</strain>
    </source>
</reference>
<keyword evidence="3" id="KW-1185">Reference proteome</keyword>
<dbReference type="PANTHER" id="PTHR36836">
    <property type="entry name" value="COLANIC ACID BIOSYNTHESIS PROTEIN WCAK"/>
    <property type="match status" value="1"/>
</dbReference>
<organism evidence="2 3">
    <name type="scientific">Neoroseomonas terrae</name>
    <dbReference type="NCBI Taxonomy" id="424799"/>
    <lineage>
        <taxon>Bacteria</taxon>
        <taxon>Pseudomonadati</taxon>
        <taxon>Pseudomonadota</taxon>
        <taxon>Alphaproteobacteria</taxon>
        <taxon>Acetobacterales</taxon>
        <taxon>Acetobacteraceae</taxon>
        <taxon>Neoroseomonas</taxon>
    </lineage>
</organism>
<dbReference type="Proteomes" id="UP000698752">
    <property type="component" value="Unassembled WGS sequence"/>
</dbReference>
<accession>A0ABS5EPZ3</accession>
<dbReference type="EMBL" id="JAAEDI010000040">
    <property type="protein sequence ID" value="MBR0653100.1"/>
    <property type="molecule type" value="Genomic_DNA"/>
</dbReference>
<evidence type="ECO:0000313" key="3">
    <source>
        <dbReference type="Proteomes" id="UP000698752"/>
    </source>
</evidence>
<dbReference type="PANTHER" id="PTHR36836:SF1">
    <property type="entry name" value="COLANIC ACID BIOSYNTHESIS PROTEIN WCAK"/>
    <property type="match status" value="1"/>
</dbReference>
<evidence type="ECO:0000259" key="1">
    <source>
        <dbReference type="Pfam" id="PF04230"/>
    </source>
</evidence>
<sequence>MVDRLHQAVPGVVAYPYCAASALGDGQAEAVVVHKGMLRALGWRRLAATIAAGAPVLANDVFVVFRRGATQPPAGIEAHLAPLLAFCRHWQSLPRRAARGSRAVVSSAWNLGNCGDDAVTLAAAAICRRLGFDEVSLLGPDGPLDLIEDAGFVLLGGGGLIYDNDIANTANYTAPLRFAADCGVPHAALGVGTQGIRTAFGRAAYLEALSGAAVIAARDRTDVTELREGCGLAQVELGADLAFALPELEPHWFAPVVRPTRPRPLALLSLGYTRETPGLQGETLLRTILGLARSVGETHELLLARHSTDDAAVHAEAARILGIRHIDLAALGVPMAIATYAAADLVVTSRFHGTIFAALTGTPVATVCNASAKLGRLVNQALPSLAGAMTPLDESGSPALDGRDLARLARPAAPAEVAAQRRAALAAEGRLAAALGRRRTLAPEEPVRASAHMAAVPAFAIPPAPAAPPLPWGAALVDACAQLLSGGGIMLTIGAPPPPALHPAVQRRLGRHGTALAERTALTLTSPGDAARRVKLDPDGPWLDSIAAALAADAEPVAVLRLAGTEIALAHRAVRLFDPAVMVLERPGIPPDSDSFDALLVTIGLTRRLLLAAREGRLTPVPLFEAEPALRQRAILCTEAASVALQPQPAAAP</sequence>
<dbReference type="Pfam" id="PF04230">
    <property type="entry name" value="PS_pyruv_trans"/>
    <property type="match status" value="1"/>
</dbReference>
<dbReference type="InterPro" id="IPR007345">
    <property type="entry name" value="Polysacch_pyruvyl_Trfase"/>
</dbReference>
<dbReference type="RefSeq" id="WP_211871804.1">
    <property type="nucleotide sequence ID" value="NZ_JAAEDI010000040.1"/>
</dbReference>
<keyword evidence="2" id="KW-0808">Transferase</keyword>
<comment type="caution">
    <text evidence="2">The sequence shown here is derived from an EMBL/GenBank/DDBJ whole genome shotgun (WGS) entry which is preliminary data.</text>
</comment>
<feature type="domain" description="Polysaccharide pyruvyl transferase" evidence="1">
    <location>
        <begin position="113"/>
        <end position="365"/>
    </location>
</feature>
<evidence type="ECO:0000313" key="2">
    <source>
        <dbReference type="EMBL" id="MBR0653100.1"/>
    </source>
</evidence>
<proteinExistence type="predicted"/>
<gene>
    <name evidence="2" type="ORF">GXW78_25820</name>
</gene>
<name>A0ABS5EPZ3_9PROT</name>